<comment type="function">
    <text evidence="4">Catalyzes amidations at positions B, D, E, and G on adenosylcobyrinic A,C-diamide. NH(2) groups are provided by glutamine, and one molecule of ATP is hydrogenolyzed for each amidation.</text>
</comment>
<evidence type="ECO:0000259" key="5">
    <source>
        <dbReference type="Pfam" id="PF01656"/>
    </source>
</evidence>
<dbReference type="HAMAP" id="MF_00028">
    <property type="entry name" value="CobQ"/>
    <property type="match status" value="1"/>
</dbReference>
<dbReference type="NCBIfam" id="TIGR00313">
    <property type="entry name" value="cobQ"/>
    <property type="match status" value="1"/>
</dbReference>
<dbReference type="GO" id="GO:0015420">
    <property type="term" value="F:ABC-type vitamin B12 transporter activity"/>
    <property type="evidence" value="ECO:0007669"/>
    <property type="project" value="UniProtKB-UniRule"/>
</dbReference>
<dbReference type="UniPathway" id="UPA00148"/>
<dbReference type="NCBIfam" id="NF001989">
    <property type="entry name" value="PRK00784.1"/>
    <property type="match status" value="1"/>
</dbReference>
<dbReference type="PANTHER" id="PTHR21343">
    <property type="entry name" value="DETHIOBIOTIN SYNTHETASE"/>
    <property type="match status" value="1"/>
</dbReference>
<feature type="domain" description="CobB/CobQ-like glutamine amidotransferase" evidence="6">
    <location>
        <begin position="254"/>
        <end position="438"/>
    </location>
</feature>
<feature type="active site" description="Nucleophile" evidence="4">
    <location>
        <position position="333"/>
    </location>
</feature>
<reference evidence="7 8" key="1">
    <citation type="submission" date="2019-03" db="EMBL/GenBank/DDBJ databases">
        <title>Genomic Encyclopedia of Type Strains, Phase IV (KMG-IV): sequencing the most valuable type-strain genomes for metagenomic binning, comparative biology and taxonomic classification.</title>
        <authorList>
            <person name="Goeker M."/>
        </authorList>
    </citation>
    <scope>NUCLEOTIDE SEQUENCE [LARGE SCALE GENOMIC DNA]</scope>
    <source>
        <strain evidence="7 8">DSM 23802</strain>
    </source>
</reference>
<protein>
    <recommendedName>
        <fullName evidence="4">Cobyric acid synthase</fullName>
    </recommendedName>
</protein>
<keyword evidence="3 4" id="KW-0315">Glutamine amidotransferase</keyword>
<comment type="caution">
    <text evidence="7">The sequence shown here is derived from an EMBL/GenBank/DDBJ whole genome shotgun (WGS) entry which is preliminary data.</text>
</comment>
<dbReference type="InterPro" id="IPR002586">
    <property type="entry name" value="CobQ/CobB/MinD/ParA_Nub-bd_dom"/>
</dbReference>
<dbReference type="CDD" id="cd01750">
    <property type="entry name" value="GATase1_CobQ"/>
    <property type="match status" value="1"/>
</dbReference>
<gene>
    <name evidence="4" type="primary">cobQ</name>
    <name evidence="7" type="ORF">EDD72_11953</name>
</gene>
<dbReference type="Gene3D" id="3.40.50.880">
    <property type="match status" value="1"/>
</dbReference>
<evidence type="ECO:0000313" key="8">
    <source>
        <dbReference type="Proteomes" id="UP000295788"/>
    </source>
</evidence>
<accession>A0A4V2US36</accession>
<evidence type="ECO:0000256" key="3">
    <source>
        <dbReference type="ARBA" id="ARBA00022962"/>
    </source>
</evidence>
<dbReference type="Gene3D" id="3.40.50.300">
    <property type="entry name" value="P-loop containing nucleotide triphosphate hydrolases"/>
    <property type="match status" value="1"/>
</dbReference>
<dbReference type="GO" id="GO:0009236">
    <property type="term" value="P:cobalamin biosynthetic process"/>
    <property type="evidence" value="ECO:0007669"/>
    <property type="project" value="UniProtKB-UniRule"/>
</dbReference>
<dbReference type="PANTHER" id="PTHR21343:SF1">
    <property type="entry name" value="COBYRIC ACID SYNTHASE"/>
    <property type="match status" value="1"/>
</dbReference>
<evidence type="ECO:0000313" key="7">
    <source>
        <dbReference type="EMBL" id="TCS79932.1"/>
    </source>
</evidence>
<comment type="pathway">
    <text evidence="1 4">Cofactor biosynthesis; adenosylcobalamin biosynthesis.</text>
</comment>
<dbReference type="Pfam" id="PF01656">
    <property type="entry name" value="CbiA"/>
    <property type="match status" value="1"/>
</dbReference>
<keyword evidence="2 4" id="KW-0169">Cobalamin biosynthesis</keyword>
<dbReference type="InterPro" id="IPR011698">
    <property type="entry name" value="GATase_3"/>
</dbReference>
<keyword evidence="8" id="KW-1185">Reference proteome</keyword>
<dbReference type="CDD" id="cd05389">
    <property type="entry name" value="CobQ_N"/>
    <property type="match status" value="1"/>
</dbReference>
<evidence type="ECO:0000256" key="4">
    <source>
        <dbReference type="HAMAP-Rule" id="MF_00028"/>
    </source>
</evidence>
<evidence type="ECO:0000256" key="1">
    <source>
        <dbReference type="ARBA" id="ARBA00004953"/>
    </source>
</evidence>
<dbReference type="InterPro" id="IPR004459">
    <property type="entry name" value="CobQ_synth"/>
</dbReference>
<feature type="active site" evidence="4">
    <location>
        <position position="431"/>
    </location>
</feature>
<dbReference type="InterPro" id="IPR047045">
    <property type="entry name" value="CobQ_N"/>
</dbReference>
<dbReference type="SUPFAM" id="SSF52317">
    <property type="entry name" value="Class I glutamine amidotransferase-like"/>
    <property type="match status" value="1"/>
</dbReference>
<sequence>MAKAFMIVGTGSDVGKSRIVTALCRYFSQRNVSVAPFKAQNMALNSYITVDGKEIGRAQGLQADAAGIVASEHMNPILLKPSNPYASQVIVRGKPIAQMNFREYRETKHEELKKVVQESLAKLQAEYDLIIIEGAGSPVEMNLKDRDIVNMKVAEWANADVILVADIDRGGVFAQIVGTLQLLTEEERKRVKGIFINKFRGDLQLFQSGIEWIEKYTGIPVLAVFPFHPLPEWEEEDSVALQQKPKKKENADLDIVVVKYPYISNYTDFIPLELEEDVQIRYINDVKEFGNPHVVILPGTKNTMEDLQFLKRSGFQQKILDHVAQNRELVGICGGYQMLGEKLLDPELIESNVLSREGLAFFPMVTRFEKEKKTIRVKGETVHSKLPIFGYEIHMGMVEWTEKQEGMFLLENGTLEGFHHPNLPVWGTFIHGIFDSDHFRHEWLDRLREKYGLPPRKDRVSFSKRKEEMFANLEAWFIHSLRKEHIQFFDNDMIFQNI</sequence>
<dbReference type="Proteomes" id="UP000295788">
    <property type="component" value="Unassembled WGS sequence"/>
</dbReference>
<dbReference type="InterPro" id="IPR029062">
    <property type="entry name" value="Class_I_gatase-like"/>
</dbReference>
<name>A0A4V2US36_9BACI</name>
<evidence type="ECO:0000259" key="6">
    <source>
        <dbReference type="Pfam" id="PF07685"/>
    </source>
</evidence>
<dbReference type="RefSeq" id="WP_243643824.1">
    <property type="nucleotide sequence ID" value="NZ_SMAB01000019.1"/>
</dbReference>
<evidence type="ECO:0000256" key="2">
    <source>
        <dbReference type="ARBA" id="ARBA00022573"/>
    </source>
</evidence>
<dbReference type="InterPro" id="IPR033949">
    <property type="entry name" value="CobQ_GATase1"/>
</dbReference>
<dbReference type="AlphaFoldDB" id="A0A4V2US36"/>
<comment type="similarity">
    <text evidence="4">Belongs to the CobB/CobQ family. CobQ subfamily.</text>
</comment>
<dbReference type="EMBL" id="SMAB01000019">
    <property type="protein sequence ID" value="TCS79932.1"/>
    <property type="molecule type" value="Genomic_DNA"/>
</dbReference>
<dbReference type="Pfam" id="PF07685">
    <property type="entry name" value="GATase_3"/>
    <property type="match status" value="1"/>
</dbReference>
<feature type="domain" description="CobQ/CobB/MinD/ParA nucleotide binding" evidence="5">
    <location>
        <begin position="6"/>
        <end position="234"/>
    </location>
</feature>
<organism evidence="7 8">
    <name type="scientific">Tepidibacillus fermentans</name>
    <dbReference type="NCBI Taxonomy" id="1281767"/>
    <lineage>
        <taxon>Bacteria</taxon>
        <taxon>Bacillati</taxon>
        <taxon>Bacillota</taxon>
        <taxon>Bacilli</taxon>
        <taxon>Bacillales</taxon>
        <taxon>Bacillaceae</taxon>
        <taxon>Tepidibacillus</taxon>
    </lineage>
</organism>
<dbReference type="InterPro" id="IPR027417">
    <property type="entry name" value="P-loop_NTPase"/>
</dbReference>
<dbReference type="GO" id="GO:0003824">
    <property type="term" value="F:catalytic activity"/>
    <property type="evidence" value="ECO:0007669"/>
    <property type="project" value="InterPro"/>
</dbReference>
<proteinExistence type="inferred from homology"/>
<dbReference type="SUPFAM" id="SSF52540">
    <property type="entry name" value="P-loop containing nucleoside triphosphate hydrolases"/>
    <property type="match status" value="1"/>
</dbReference>
<dbReference type="PROSITE" id="PS51274">
    <property type="entry name" value="GATASE_COBBQ"/>
    <property type="match status" value="1"/>
</dbReference>